<evidence type="ECO:0000313" key="2">
    <source>
        <dbReference type="EMBL" id="OAV90810.1"/>
    </source>
</evidence>
<dbReference type="OMA" id="HYDIRIR"/>
<reference evidence="2" key="2">
    <citation type="submission" date="2016-05" db="EMBL/GenBank/DDBJ databases">
        <title>Comparative analysis highlights variable genome content of wheat rusts and divergence of the mating loci.</title>
        <authorList>
            <person name="Cuomo C.A."/>
            <person name="Bakkeren G."/>
            <person name="Szabo L."/>
            <person name="Khalil H."/>
            <person name="Joly D."/>
            <person name="Goldberg J."/>
            <person name="Young S."/>
            <person name="Zeng Q."/>
            <person name="Fellers J."/>
        </authorList>
    </citation>
    <scope>NUCLEOTIDE SEQUENCE [LARGE SCALE GENOMIC DNA]</scope>
    <source>
        <strain evidence="2">1-1 BBBD Race 1</strain>
    </source>
</reference>
<organism evidence="2">
    <name type="scientific">Puccinia triticina (isolate 1-1 / race 1 (BBBD))</name>
    <name type="common">Brown leaf rust fungus</name>
    <dbReference type="NCBI Taxonomy" id="630390"/>
    <lineage>
        <taxon>Eukaryota</taxon>
        <taxon>Fungi</taxon>
        <taxon>Dikarya</taxon>
        <taxon>Basidiomycota</taxon>
        <taxon>Pucciniomycotina</taxon>
        <taxon>Pucciniomycetes</taxon>
        <taxon>Pucciniales</taxon>
        <taxon>Pucciniaceae</taxon>
        <taxon>Puccinia</taxon>
    </lineage>
</organism>
<reference evidence="2" key="1">
    <citation type="submission" date="2009-11" db="EMBL/GenBank/DDBJ databases">
        <authorList>
            <consortium name="The Broad Institute Genome Sequencing Platform"/>
            <person name="Ward D."/>
            <person name="Feldgarden M."/>
            <person name="Earl A."/>
            <person name="Young S.K."/>
            <person name="Zeng Q."/>
            <person name="Koehrsen M."/>
            <person name="Alvarado L."/>
            <person name="Berlin A."/>
            <person name="Bochicchio J."/>
            <person name="Borenstein D."/>
            <person name="Chapman S.B."/>
            <person name="Chen Z."/>
            <person name="Engels R."/>
            <person name="Freedman E."/>
            <person name="Gellesch M."/>
            <person name="Goldberg J."/>
            <person name="Griggs A."/>
            <person name="Gujja S."/>
            <person name="Heilman E."/>
            <person name="Heiman D."/>
            <person name="Hepburn T."/>
            <person name="Howarth C."/>
            <person name="Jen D."/>
            <person name="Larson L."/>
            <person name="Lewis B."/>
            <person name="Mehta T."/>
            <person name="Park D."/>
            <person name="Pearson M."/>
            <person name="Roberts A."/>
            <person name="Saif S."/>
            <person name="Shea T."/>
            <person name="Shenoy N."/>
            <person name="Sisk P."/>
            <person name="Stolte C."/>
            <person name="Sykes S."/>
            <person name="Thomson T."/>
            <person name="Walk T."/>
            <person name="White J."/>
            <person name="Yandava C."/>
            <person name="Izard J."/>
            <person name="Baranova O.V."/>
            <person name="Blanton J.M."/>
            <person name="Tanner A.C."/>
            <person name="Dewhirst F.E."/>
            <person name="Haas B."/>
            <person name="Nusbaum C."/>
            <person name="Birren B."/>
        </authorList>
    </citation>
    <scope>NUCLEOTIDE SEQUENCE [LARGE SCALE GENOMIC DNA]</scope>
    <source>
        <strain evidence="2">1-1 BBBD Race 1</strain>
    </source>
</reference>
<reference evidence="3" key="4">
    <citation type="submission" date="2025-05" db="UniProtKB">
        <authorList>
            <consortium name="EnsemblFungi"/>
        </authorList>
    </citation>
    <scope>IDENTIFICATION</scope>
    <source>
        <strain evidence="3">isolate 1-1 / race 1 (BBBD)</strain>
    </source>
</reference>
<keyword evidence="4" id="KW-1185">Reference proteome</keyword>
<feature type="compositionally biased region" description="Polar residues" evidence="1">
    <location>
        <begin position="234"/>
        <end position="248"/>
    </location>
</feature>
<evidence type="ECO:0000313" key="3">
    <source>
        <dbReference type="EnsemblFungi" id="PTTG_02165-t43_1-p1"/>
    </source>
</evidence>
<dbReference type="Proteomes" id="UP000005240">
    <property type="component" value="Unassembled WGS sequence"/>
</dbReference>
<evidence type="ECO:0000256" key="1">
    <source>
        <dbReference type="SAM" id="MobiDB-lite"/>
    </source>
</evidence>
<dbReference type="EMBL" id="ADAS02000093">
    <property type="protein sequence ID" value="OAV90810.1"/>
    <property type="molecule type" value="Genomic_DNA"/>
</dbReference>
<proteinExistence type="predicted"/>
<evidence type="ECO:0000313" key="4">
    <source>
        <dbReference type="Proteomes" id="UP000005240"/>
    </source>
</evidence>
<dbReference type="EnsemblFungi" id="PTTG_02165-t43_1">
    <property type="protein sequence ID" value="PTTG_02165-t43_1-p1"/>
    <property type="gene ID" value="PTTG_02165"/>
</dbReference>
<protein>
    <submittedName>
        <fullName evidence="2 3">Uncharacterized protein</fullName>
    </submittedName>
</protein>
<sequence length="254" mass="28835">MRKENTVFLAQHPLPLTIFNREWQEKALAKHSKNRPKVEETASEKGLCYHGFPVPDEFSQTFSDWTLNHRVFHLTMRDRYHYPVLAEWILAHKEHCDRLHRKRGFMLALHYDIRIRNNAFAFRVEENGEESFSDISQFKQETADEAISTCRDFNEIGLQENPYAIGDGKVGGDPMKGIRPSKSNRTVPPNQPNPPKAKTTQKGNVEDPSSAPSGHASLPAKPDHGRGPPGSGYKGNNFNPNHTGGSVRNRNRDQ</sequence>
<dbReference type="VEuPathDB" id="FungiDB:PTTG_02165"/>
<dbReference type="STRING" id="630390.A0A0C4EN25"/>
<dbReference type="OrthoDB" id="10548237at2759"/>
<gene>
    <name evidence="2" type="ORF">PTTG_02165</name>
</gene>
<reference evidence="3 4" key="3">
    <citation type="journal article" date="2017" name="G3 (Bethesda)">
        <title>Comparative analysis highlights variable genome content of wheat rusts and divergence of the mating loci.</title>
        <authorList>
            <person name="Cuomo C.A."/>
            <person name="Bakkeren G."/>
            <person name="Khalil H.B."/>
            <person name="Panwar V."/>
            <person name="Joly D."/>
            <person name="Linning R."/>
            <person name="Sakthikumar S."/>
            <person name="Song X."/>
            <person name="Adiconis X."/>
            <person name="Fan L."/>
            <person name="Goldberg J.M."/>
            <person name="Levin J.Z."/>
            <person name="Young S."/>
            <person name="Zeng Q."/>
            <person name="Anikster Y."/>
            <person name="Bruce M."/>
            <person name="Wang M."/>
            <person name="Yin C."/>
            <person name="McCallum B."/>
            <person name="Szabo L.J."/>
            <person name="Hulbert S."/>
            <person name="Chen X."/>
            <person name="Fellers J.P."/>
        </authorList>
    </citation>
    <scope>NUCLEOTIDE SEQUENCE</scope>
    <source>
        <strain evidence="3">isolate 1-1 / race 1 (BBBD)</strain>
        <strain evidence="4">Isolate 1-1 / race 1 (BBBD)</strain>
    </source>
</reference>
<dbReference type="AlphaFoldDB" id="A0A0C4EN25"/>
<feature type="region of interest" description="Disordered" evidence="1">
    <location>
        <begin position="162"/>
        <end position="254"/>
    </location>
</feature>
<name>A0A0C4EN25_PUCT1</name>
<accession>A0A0C4EN25</accession>